<dbReference type="AlphaFoldDB" id="A0A4R6Y0P7"/>
<sequence length="81" mass="9190">MRSDRLKALKSGSSIDFWGNDKPKCPHCGDDFDIADNEAWHLYSEDGPHAVECPSCDREFQVSSLASWTFSTDEQEYDDAQ</sequence>
<protein>
    <submittedName>
        <fullName evidence="1">Uncharacterized protein</fullName>
    </submittedName>
</protein>
<dbReference type="EMBL" id="SNZF01000064">
    <property type="protein sequence ID" value="TDR27811.1"/>
    <property type="molecule type" value="Genomic_DNA"/>
</dbReference>
<evidence type="ECO:0000313" key="2">
    <source>
        <dbReference type="Proteomes" id="UP000294958"/>
    </source>
</evidence>
<dbReference type="Proteomes" id="UP000294958">
    <property type="component" value="Unassembled WGS sequence"/>
</dbReference>
<name>A0A4R6Y0P7_9HYPH</name>
<comment type="caution">
    <text evidence="1">The sequence shown here is derived from an EMBL/GenBank/DDBJ whole genome shotgun (WGS) entry which is preliminary data.</text>
</comment>
<accession>A0A4R6Y0P7</accession>
<evidence type="ECO:0000313" key="1">
    <source>
        <dbReference type="EMBL" id="TDR27811.1"/>
    </source>
</evidence>
<keyword evidence="2" id="KW-1185">Reference proteome</keyword>
<proteinExistence type="predicted"/>
<dbReference type="RefSeq" id="WP_133676395.1">
    <property type="nucleotide sequence ID" value="NZ_SNZF01000064.1"/>
</dbReference>
<organism evidence="1 2">
    <name type="scientific">Aquamicrobium defluvii</name>
    <dbReference type="NCBI Taxonomy" id="69279"/>
    <lineage>
        <taxon>Bacteria</taxon>
        <taxon>Pseudomonadati</taxon>
        <taxon>Pseudomonadota</taxon>
        <taxon>Alphaproteobacteria</taxon>
        <taxon>Hyphomicrobiales</taxon>
        <taxon>Phyllobacteriaceae</taxon>
        <taxon>Aquamicrobium</taxon>
    </lineage>
</organism>
<dbReference type="Gene3D" id="2.20.28.160">
    <property type="match status" value="1"/>
</dbReference>
<dbReference type="OrthoDB" id="5298826at2"/>
<gene>
    <name evidence="1" type="ORF">DES43_1641</name>
</gene>
<reference evidence="1 2" key="1">
    <citation type="submission" date="2019-03" db="EMBL/GenBank/DDBJ databases">
        <title>Genomic Encyclopedia of Type Strains, Phase IV (KMG-IV): sequencing the most valuable type-strain genomes for metagenomic binning, comparative biology and taxonomic classification.</title>
        <authorList>
            <person name="Goeker M."/>
        </authorList>
    </citation>
    <scope>NUCLEOTIDE SEQUENCE [LARGE SCALE GENOMIC DNA]</scope>
    <source>
        <strain evidence="1 2">DSM 11603</strain>
    </source>
</reference>